<comment type="caution">
    <text evidence="1">The sequence shown here is derived from an EMBL/GenBank/DDBJ whole genome shotgun (WGS) entry which is preliminary data.</text>
</comment>
<dbReference type="Proteomes" id="UP000823775">
    <property type="component" value="Unassembled WGS sequence"/>
</dbReference>
<dbReference type="EMBL" id="JACEIK010004903">
    <property type="protein sequence ID" value="MCD9646721.1"/>
    <property type="molecule type" value="Genomic_DNA"/>
</dbReference>
<sequence length="166" mass="19661">MGDWNMEFARLCDYVEAVVDKQTKHSWFFINYLKEDLQLGTGEGLTVMADMQKMKYYQMLKLECVLDTSDPIGIKTGRKRIEENNFGNVLRHKYIITMLEEIRRKIMTRTVDMIKFANTWISDIAYMARLILEENKDRSRACKVLWNANVGFDIEEGEYRHTLKLD</sequence>
<organism evidence="1 2">
    <name type="scientific">Datura stramonium</name>
    <name type="common">Jimsonweed</name>
    <name type="synonym">Common thornapple</name>
    <dbReference type="NCBI Taxonomy" id="4076"/>
    <lineage>
        <taxon>Eukaryota</taxon>
        <taxon>Viridiplantae</taxon>
        <taxon>Streptophyta</taxon>
        <taxon>Embryophyta</taxon>
        <taxon>Tracheophyta</taxon>
        <taxon>Spermatophyta</taxon>
        <taxon>Magnoliopsida</taxon>
        <taxon>eudicotyledons</taxon>
        <taxon>Gunneridae</taxon>
        <taxon>Pentapetalae</taxon>
        <taxon>asterids</taxon>
        <taxon>lamiids</taxon>
        <taxon>Solanales</taxon>
        <taxon>Solanaceae</taxon>
        <taxon>Solanoideae</taxon>
        <taxon>Datureae</taxon>
        <taxon>Datura</taxon>
    </lineage>
</organism>
<keyword evidence="2" id="KW-1185">Reference proteome</keyword>
<name>A0ABS8VHI1_DATST</name>
<evidence type="ECO:0000313" key="2">
    <source>
        <dbReference type="Proteomes" id="UP000823775"/>
    </source>
</evidence>
<proteinExistence type="predicted"/>
<reference evidence="1 2" key="1">
    <citation type="journal article" date="2021" name="BMC Genomics">
        <title>Datura genome reveals duplications of psychoactive alkaloid biosynthetic genes and high mutation rate following tissue culture.</title>
        <authorList>
            <person name="Rajewski A."/>
            <person name="Carter-House D."/>
            <person name="Stajich J."/>
            <person name="Litt A."/>
        </authorList>
    </citation>
    <scope>NUCLEOTIDE SEQUENCE [LARGE SCALE GENOMIC DNA]</scope>
    <source>
        <strain evidence="1">AR-01</strain>
    </source>
</reference>
<protein>
    <submittedName>
        <fullName evidence="1">Uncharacterized protein</fullName>
    </submittedName>
</protein>
<accession>A0ABS8VHI1</accession>
<gene>
    <name evidence="1" type="ORF">HAX54_036875</name>
</gene>
<evidence type="ECO:0000313" key="1">
    <source>
        <dbReference type="EMBL" id="MCD9646721.1"/>
    </source>
</evidence>